<proteinExistence type="inferred from homology"/>
<dbReference type="InterPro" id="IPR052563">
    <property type="entry name" value="FliK"/>
</dbReference>
<dbReference type="AlphaFoldDB" id="A0A1G8CBX0"/>
<evidence type="ECO:0000256" key="1">
    <source>
        <dbReference type="ARBA" id="ARBA00003944"/>
    </source>
</evidence>
<reference evidence="6 7" key="1">
    <citation type="submission" date="2016-10" db="EMBL/GenBank/DDBJ databases">
        <authorList>
            <person name="de Groot N.N."/>
        </authorList>
    </citation>
    <scope>NUCLEOTIDE SEQUENCE [LARGE SCALE GENOMIC DNA]</scope>
    <source>
        <strain evidence="6 7">LMG 18387</strain>
    </source>
</reference>
<keyword evidence="6" id="KW-0966">Cell projection</keyword>
<feature type="region of interest" description="Disordered" evidence="4">
    <location>
        <begin position="1"/>
        <end position="101"/>
    </location>
</feature>
<feature type="compositionally biased region" description="Low complexity" evidence="4">
    <location>
        <begin position="13"/>
        <end position="29"/>
    </location>
</feature>
<comment type="function">
    <text evidence="1">Controls the length of the flagellar hook.</text>
</comment>
<dbReference type="Proteomes" id="UP000198606">
    <property type="component" value="Unassembled WGS sequence"/>
</dbReference>
<dbReference type="STRING" id="29435.SAMN05216588_104336"/>
<evidence type="ECO:0000256" key="4">
    <source>
        <dbReference type="SAM" id="MobiDB-lite"/>
    </source>
</evidence>
<dbReference type="InterPro" id="IPR038610">
    <property type="entry name" value="FliK-like_C_sf"/>
</dbReference>
<protein>
    <submittedName>
        <fullName evidence="6">Flagellar hook-length control protein FliK</fullName>
    </submittedName>
</protein>
<dbReference type="InterPro" id="IPR001635">
    <property type="entry name" value="Flag_hook_Flik"/>
</dbReference>
<name>A0A1G8CBX0_9GAMM</name>
<gene>
    <name evidence="6" type="ORF">SAMN05216588_104336</name>
</gene>
<dbReference type="PRINTS" id="PR01007">
    <property type="entry name" value="FLGHOOKFLIK"/>
</dbReference>
<evidence type="ECO:0000256" key="3">
    <source>
        <dbReference type="ARBA" id="ARBA00022795"/>
    </source>
</evidence>
<feature type="domain" description="Flagellar hook-length control protein-like C-terminal" evidence="5">
    <location>
        <begin position="292"/>
        <end position="372"/>
    </location>
</feature>
<comment type="similarity">
    <text evidence="2">Belongs to the FliK family.</text>
</comment>
<evidence type="ECO:0000256" key="2">
    <source>
        <dbReference type="ARBA" id="ARBA00009149"/>
    </source>
</evidence>
<feature type="region of interest" description="Disordered" evidence="4">
    <location>
        <begin position="364"/>
        <end position="399"/>
    </location>
</feature>
<dbReference type="InterPro" id="IPR021136">
    <property type="entry name" value="Flagellar_hook_control-like_C"/>
</dbReference>
<keyword evidence="6" id="KW-0282">Flagellum</keyword>
<dbReference type="CDD" id="cd17470">
    <property type="entry name" value="T3SS_Flik_C"/>
    <property type="match status" value="1"/>
</dbReference>
<feature type="compositionally biased region" description="Basic and acidic residues" evidence="4">
    <location>
        <begin position="382"/>
        <end position="393"/>
    </location>
</feature>
<evidence type="ECO:0000313" key="7">
    <source>
        <dbReference type="Proteomes" id="UP000198606"/>
    </source>
</evidence>
<organism evidence="6 7">
    <name type="scientific">Phytopseudomonas flavescens</name>
    <dbReference type="NCBI Taxonomy" id="29435"/>
    <lineage>
        <taxon>Bacteria</taxon>
        <taxon>Pseudomonadati</taxon>
        <taxon>Pseudomonadota</taxon>
        <taxon>Gammaproteobacteria</taxon>
        <taxon>Pseudomonadales</taxon>
        <taxon>Pseudomonadaceae</taxon>
        <taxon>Phytopseudomonas</taxon>
    </lineage>
</organism>
<dbReference type="Pfam" id="PF02120">
    <property type="entry name" value="Flg_hook"/>
    <property type="match status" value="1"/>
</dbReference>
<sequence>MPVAPDLLLTPSAVAKPKAPAANTAQNTAEPRKQEASSFSQVYAKERQAKTADRQDDTAKTARDGNAEAEKSASDPTPSSDQAPAVADSGKDLPADPPAEEDLVDPLLMFGLFEPQLVPEEVVDPAMQAQPASISVSLVGSTPVADADADAGLDTELDALDPLAAMQLSLEPGAQQKVAEQAAVSNGSASTSASASSGQAFASAMASMGMKTTTVEGEAGETIELPQLELSTEGLEALKESSADTAPEQFVSKLSALSQVIGQQASQAGRVTTVPGPALSMQQTGWSEGVVDKVMWMSSQNLKSADIQLDPAELGRLDVRISLNQDQTQISFASAHPGVREALEGQVHRLREMFTQQGMNLGDVNVSDQSQGRAWQGQGQDGESRGRNGRLADDGGAGIGEEERVIGSVELRDPVQGAGRGMVDYYA</sequence>
<dbReference type="EMBL" id="FNDG01000004">
    <property type="protein sequence ID" value="SDH42885.1"/>
    <property type="molecule type" value="Genomic_DNA"/>
</dbReference>
<dbReference type="Gene3D" id="3.30.750.140">
    <property type="match status" value="1"/>
</dbReference>
<keyword evidence="6" id="KW-0969">Cilium</keyword>
<dbReference type="RefSeq" id="WP_084304167.1">
    <property type="nucleotide sequence ID" value="NZ_FNDG01000004.1"/>
</dbReference>
<dbReference type="GO" id="GO:0009424">
    <property type="term" value="C:bacterial-type flagellum hook"/>
    <property type="evidence" value="ECO:0007669"/>
    <property type="project" value="InterPro"/>
</dbReference>
<dbReference type="PANTHER" id="PTHR37533:SF2">
    <property type="entry name" value="FLAGELLAR HOOK-LENGTH CONTROL PROTEIN"/>
    <property type="match status" value="1"/>
</dbReference>
<evidence type="ECO:0000259" key="5">
    <source>
        <dbReference type="Pfam" id="PF02120"/>
    </source>
</evidence>
<dbReference type="GO" id="GO:0044780">
    <property type="term" value="P:bacterial-type flagellum assembly"/>
    <property type="evidence" value="ECO:0007669"/>
    <property type="project" value="InterPro"/>
</dbReference>
<keyword evidence="3" id="KW-1005">Bacterial flagellum biogenesis</keyword>
<dbReference type="PANTHER" id="PTHR37533">
    <property type="entry name" value="FLAGELLAR HOOK-LENGTH CONTROL PROTEIN"/>
    <property type="match status" value="1"/>
</dbReference>
<evidence type="ECO:0000313" key="6">
    <source>
        <dbReference type="EMBL" id="SDH42885.1"/>
    </source>
</evidence>
<accession>A0A1G8CBX0</accession>
<feature type="compositionally biased region" description="Basic and acidic residues" evidence="4">
    <location>
        <begin position="44"/>
        <end position="73"/>
    </location>
</feature>